<dbReference type="EMBL" id="CP165646">
    <property type="protein sequence ID" value="XDU65748.1"/>
    <property type="molecule type" value="Genomic_DNA"/>
</dbReference>
<proteinExistence type="predicted"/>
<accession>A0AB39VEN8</accession>
<evidence type="ECO:0000313" key="1">
    <source>
        <dbReference type="EMBL" id="XDU65748.1"/>
    </source>
</evidence>
<protein>
    <submittedName>
        <fullName evidence="1">DKNYY domain-containing protein</fullName>
    </submittedName>
</protein>
<gene>
    <name evidence="1" type="ORF">AB8B23_05145</name>
</gene>
<reference evidence="1" key="1">
    <citation type="submission" date="2024-07" db="EMBL/GenBank/DDBJ databases">
        <authorList>
            <person name="Li X.-J."/>
            <person name="Wang X."/>
        </authorList>
    </citation>
    <scope>NUCLEOTIDE SEQUENCE</scope>
    <source>
        <strain evidence="1">HSP-342</strain>
    </source>
</reference>
<name>A0AB39VEN8_9FUSO</name>
<dbReference type="KEGG" id="lmes:AB8B23_05145"/>
<sequence length="86" mass="10265">MKNDKDVYFIDTYNLSQPIVVEKLPVNPDKFRVIKKNYLKDDKIFYYNSTYGNMKVERAGASSFQELTENYGKNKNYIYFVEIEKV</sequence>
<organism evidence="1">
    <name type="scientific">Leptotrichia mesophila</name>
    <dbReference type="NCBI Taxonomy" id="3239303"/>
    <lineage>
        <taxon>Bacteria</taxon>
        <taxon>Fusobacteriati</taxon>
        <taxon>Fusobacteriota</taxon>
        <taxon>Fusobacteriia</taxon>
        <taxon>Fusobacteriales</taxon>
        <taxon>Leptotrichiaceae</taxon>
        <taxon>Leptotrichia</taxon>
    </lineage>
</organism>
<dbReference type="AlphaFoldDB" id="A0AB39VEN8"/>